<dbReference type="RefSeq" id="WP_146594068.1">
    <property type="nucleotide sequence ID" value="NZ_SJPT01000002.1"/>
</dbReference>
<gene>
    <name evidence="1" type="ORF">Pla52o_17570</name>
</gene>
<name>A0A5C6CQS4_9BACT</name>
<proteinExistence type="predicted"/>
<comment type="caution">
    <text evidence="1">The sequence shown here is derived from an EMBL/GenBank/DDBJ whole genome shotgun (WGS) entry which is preliminary data.</text>
</comment>
<dbReference type="AlphaFoldDB" id="A0A5C6CQS4"/>
<dbReference type="EMBL" id="SJPT01000002">
    <property type="protein sequence ID" value="TWU25456.1"/>
    <property type="molecule type" value="Genomic_DNA"/>
</dbReference>
<evidence type="ECO:0000313" key="2">
    <source>
        <dbReference type="Proteomes" id="UP000316304"/>
    </source>
</evidence>
<keyword evidence="2" id="KW-1185">Reference proteome</keyword>
<dbReference type="OrthoDB" id="254312at2"/>
<organism evidence="1 2">
    <name type="scientific">Novipirellula galeiformis</name>
    <dbReference type="NCBI Taxonomy" id="2528004"/>
    <lineage>
        <taxon>Bacteria</taxon>
        <taxon>Pseudomonadati</taxon>
        <taxon>Planctomycetota</taxon>
        <taxon>Planctomycetia</taxon>
        <taxon>Pirellulales</taxon>
        <taxon>Pirellulaceae</taxon>
        <taxon>Novipirellula</taxon>
    </lineage>
</organism>
<evidence type="ECO:0000313" key="1">
    <source>
        <dbReference type="EMBL" id="TWU25456.1"/>
    </source>
</evidence>
<dbReference type="Proteomes" id="UP000316304">
    <property type="component" value="Unassembled WGS sequence"/>
</dbReference>
<protein>
    <submittedName>
        <fullName evidence="1">Uncharacterized protein</fullName>
    </submittedName>
</protein>
<reference evidence="1 2" key="1">
    <citation type="submission" date="2019-02" db="EMBL/GenBank/DDBJ databases">
        <title>Deep-cultivation of Planctomycetes and their phenomic and genomic characterization uncovers novel biology.</title>
        <authorList>
            <person name="Wiegand S."/>
            <person name="Jogler M."/>
            <person name="Boedeker C."/>
            <person name="Pinto D."/>
            <person name="Vollmers J."/>
            <person name="Rivas-Marin E."/>
            <person name="Kohn T."/>
            <person name="Peeters S.H."/>
            <person name="Heuer A."/>
            <person name="Rast P."/>
            <person name="Oberbeckmann S."/>
            <person name="Bunk B."/>
            <person name="Jeske O."/>
            <person name="Meyerdierks A."/>
            <person name="Storesund J.E."/>
            <person name="Kallscheuer N."/>
            <person name="Luecker S."/>
            <person name="Lage O.M."/>
            <person name="Pohl T."/>
            <person name="Merkel B.J."/>
            <person name="Hornburger P."/>
            <person name="Mueller R.-W."/>
            <person name="Bruemmer F."/>
            <person name="Labrenz M."/>
            <person name="Spormann A.M."/>
            <person name="Op Den Camp H."/>
            <person name="Overmann J."/>
            <person name="Amann R."/>
            <person name="Jetten M.S.M."/>
            <person name="Mascher T."/>
            <person name="Medema M.H."/>
            <person name="Devos D.P."/>
            <person name="Kaster A.-K."/>
            <person name="Ovreas L."/>
            <person name="Rohde M."/>
            <person name="Galperin M.Y."/>
            <person name="Jogler C."/>
        </authorList>
    </citation>
    <scope>NUCLEOTIDE SEQUENCE [LARGE SCALE GENOMIC DNA]</scope>
    <source>
        <strain evidence="1 2">Pla52o</strain>
    </source>
</reference>
<accession>A0A5C6CQS4</accession>
<sequence length="295" mass="31809">MWNDSPTAALATPCRTLMWIGPRDSSEFRECYALAESSSLQIAYRYSIRDALERPASTVDRIVIARRDRGAFDWNQAIQLIRHSVGAEGVILLSSLCEGVRHAERFAIAAAVDAMSTPLVPIVNAAAWRDVVPAWLSGAGLSGAGLSGAGQETPPQRPASKMTVAVLASCLSAAEPLLDLASIDGATAVWLRSAESQRIRNIDRVIWDDSVAPFGTKAEWQIRMASVDTVANASHAWIATCPRVHQAREAEAAGVELVLSKPHSIDGLVTWMRAPRGSFLSQRSLAQRSLQRSAA</sequence>